<reference evidence="2" key="1">
    <citation type="journal article" date="2022" name="Mol. Ecol. Resour.">
        <title>The genomes of chicory, endive, great burdock and yacon provide insights into Asteraceae palaeo-polyploidization history and plant inulin production.</title>
        <authorList>
            <person name="Fan W."/>
            <person name="Wang S."/>
            <person name="Wang H."/>
            <person name="Wang A."/>
            <person name="Jiang F."/>
            <person name="Liu H."/>
            <person name="Zhao H."/>
            <person name="Xu D."/>
            <person name="Zhang Y."/>
        </authorList>
    </citation>
    <scope>NUCLEOTIDE SEQUENCE [LARGE SCALE GENOMIC DNA]</scope>
    <source>
        <strain evidence="2">cv. Niubang</strain>
    </source>
</reference>
<reference evidence="1 2" key="2">
    <citation type="journal article" date="2022" name="Mol. Ecol. Resour.">
        <title>The genomes of chicory, endive, great burdock and yacon provide insights into Asteraceae paleo-polyploidization history and plant inulin production.</title>
        <authorList>
            <person name="Fan W."/>
            <person name="Wang S."/>
            <person name="Wang H."/>
            <person name="Wang A."/>
            <person name="Jiang F."/>
            <person name="Liu H."/>
            <person name="Zhao H."/>
            <person name="Xu D."/>
            <person name="Zhang Y."/>
        </authorList>
    </citation>
    <scope>NUCLEOTIDE SEQUENCE [LARGE SCALE GENOMIC DNA]</scope>
    <source>
        <strain evidence="2">cv. Niubang</strain>
    </source>
</reference>
<protein>
    <submittedName>
        <fullName evidence="1">Uncharacterized protein</fullName>
    </submittedName>
</protein>
<sequence>MTGNIKFYRSKYGRLRESPQRLTTATPSPWVYDQIRGAQKANSCLSSSSRNNVNQQNKDVGGCRGFCLIFASGKSLIIVRLMICSLNQLILEVKMHVIWLQLIDLSHEKILP</sequence>
<evidence type="ECO:0000313" key="2">
    <source>
        <dbReference type="Proteomes" id="UP001055879"/>
    </source>
</evidence>
<accession>A0ACB9CIH6</accession>
<dbReference type="Proteomes" id="UP001055879">
    <property type="component" value="Linkage Group LG04"/>
</dbReference>
<gene>
    <name evidence="1" type="ORF">L6452_13406</name>
</gene>
<proteinExistence type="predicted"/>
<dbReference type="EMBL" id="CM042050">
    <property type="protein sequence ID" value="KAI3733947.1"/>
    <property type="molecule type" value="Genomic_DNA"/>
</dbReference>
<keyword evidence="2" id="KW-1185">Reference proteome</keyword>
<organism evidence="1 2">
    <name type="scientific">Arctium lappa</name>
    <name type="common">Greater burdock</name>
    <name type="synonym">Lappa major</name>
    <dbReference type="NCBI Taxonomy" id="4217"/>
    <lineage>
        <taxon>Eukaryota</taxon>
        <taxon>Viridiplantae</taxon>
        <taxon>Streptophyta</taxon>
        <taxon>Embryophyta</taxon>
        <taxon>Tracheophyta</taxon>
        <taxon>Spermatophyta</taxon>
        <taxon>Magnoliopsida</taxon>
        <taxon>eudicotyledons</taxon>
        <taxon>Gunneridae</taxon>
        <taxon>Pentapetalae</taxon>
        <taxon>asterids</taxon>
        <taxon>campanulids</taxon>
        <taxon>Asterales</taxon>
        <taxon>Asteraceae</taxon>
        <taxon>Carduoideae</taxon>
        <taxon>Cardueae</taxon>
        <taxon>Arctiinae</taxon>
        <taxon>Arctium</taxon>
    </lineage>
</organism>
<comment type="caution">
    <text evidence="1">The sequence shown here is derived from an EMBL/GenBank/DDBJ whole genome shotgun (WGS) entry which is preliminary data.</text>
</comment>
<name>A0ACB9CIH6_ARCLA</name>
<evidence type="ECO:0000313" key="1">
    <source>
        <dbReference type="EMBL" id="KAI3733947.1"/>
    </source>
</evidence>